<name>A0A1L3JFE9_9SPHN</name>
<proteinExistence type="predicted"/>
<dbReference type="Gene3D" id="3.30.1360.120">
    <property type="entry name" value="Probable tRNA modification gtpase trme, domain 1"/>
    <property type="match status" value="2"/>
</dbReference>
<dbReference type="RefSeq" id="WP_072560989.1">
    <property type="nucleotide sequence ID" value="NZ_CP018154.1"/>
</dbReference>
<dbReference type="EMBL" id="CP018154">
    <property type="protein sequence ID" value="APG63844.1"/>
    <property type="molecule type" value="Genomic_DNA"/>
</dbReference>
<dbReference type="NCBIfam" id="TIGR03317">
    <property type="entry name" value="ygfZ_signature"/>
    <property type="match status" value="1"/>
</dbReference>
<dbReference type="AlphaFoldDB" id="A0A1L3JFE9"/>
<dbReference type="KEGG" id="sphl:LPB140_12000"/>
<dbReference type="GO" id="GO:0016226">
    <property type="term" value="P:iron-sulfur cluster assembly"/>
    <property type="evidence" value="ECO:0007669"/>
    <property type="project" value="TreeGrafter"/>
</dbReference>
<evidence type="ECO:0000313" key="2">
    <source>
        <dbReference type="EMBL" id="APG63844.1"/>
    </source>
</evidence>
<evidence type="ECO:0008006" key="4">
    <source>
        <dbReference type="Google" id="ProtNLM"/>
    </source>
</evidence>
<keyword evidence="1" id="KW-0809">Transit peptide</keyword>
<keyword evidence="3" id="KW-1185">Reference proteome</keyword>
<organism evidence="2 3">
    <name type="scientific">Sphingorhabdus lutea</name>
    <dbReference type="NCBI Taxonomy" id="1913578"/>
    <lineage>
        <taxon>Bacteria</taxon>
        <taxon>Pseudomonadati</taxon>
        <taxon>Pseudomonadota</taxon>
        <taxon>Alphaproteobacteria</taxon>
        <taxon>Sphingomonadales</taxon>
        <taxon>Sphingomonadaceae</taxon>
        <taxon>Sphingorhabdus</taxon>
    </lineage>
</organism>
<protein>
    <recommendedName>
        <fullName evidence="4">Folate-binding protein YgfZ</fullName>
    </recommendedName>
</protein>
<dbReference type="Proteomes" id="UP000242561">
    <property type="component" value="Chromosome"/>
</dbReference>
<dbReference type="SUPFAM" id="SSF103025">
    <property type="entry name" value="Folate-binding domain"/>
    <property type="match status" value="1"/>
</dbReference>
<dbReference type="STRING" id="1913578.LPB140_12000"/>
<dbReference type="InterPro" id="IPR027266">
    <property type="entry name" value="TrmE/GcvT-like"/>
</dbReference>
<dbReference type="PANTHER" id="PTHR22602:SF0">
    <property type="entry name" value="TRANSFERASE CAF17, MITOCHONDRIAL-RELATED"/>
    <property type="match status" value="1"/>
</dbReference>
<evidence type="ECO:0000313" key="3">
    <source>
        <dbReference type="Proteomes" id="UP000242561"/>
    </source>
</evidence>
<sequence length="271" mass="30661">MTENSDIKQLNNRSVVKISPQIIDGAISDNVRDFLQGLLTQDMRKVAAGTPQYGALLSAQGKVLFDMIIWDAEDVKDADIKQSANCIFLDVEAQYVDELIKKLSLYRLRRKITIERTEMAVLWSLHHHDQLTADPRMEALGYRGLSASCDCSDATDIWRKHRLSQGVVEGRDELGHEKHLWLECNAIELNGVAFDKGCYVGQENTARMNWRSKINRRIVVLPLAEADAKRQIIAYDDLGLSVEHRRVEDFDALTLPNWLKAAVKQDEGAEG</sequence>
<evidence type="ECO:0000256" key="1">
    <source>
        <dbReference type="ARBA" id="ARBA00022946"/>
    </source>
</evidence>
<dbReference type="PANTHER" id="PTHR22602">
    <property type="entry name" value="TRANSFERASE CAF17, MITOCHONDRIAL-RELATED"/>
    <property type="match status" value="1"/>
</dbReference>
<dbReference type="OrthoDB" id="9796287at2"/>
<dbReference type="InterPro" id="IPR017703">
    <property type="entry name" value="YgfZ/GCV_T_CS"/>
</dbReference>
<dbReference type="InterPro" id="IPR045179">
    <property type="entry name" value="YgfZ/GcvT"/>
</dbReference>
<gene>
    <name evidence="2" type="ORF">LPB140_12000</name>
</gene>
<reference evidence="2 3" key="1">
    <citation type="submission" date="2016-11" db="EMBL/GenBank/DDBJ databases">
        <title>Sphingorhabdus sp. LPB0140, isolated from marine environment.</title>
        <authorList>
            <person name="Kim E."/>
            <person name="Yi H."/>
        </authorList>
    </citation>
    <scope>NUCLEOTIDE SEQUENCE [LARGE SCALE GENOMIC DNA]</scope>
    <source>
        <strain evidence="2 3">LPB0140</strain>
    </source>
</reference>
<accession>A0A1L3JFE9</accession>